<dbReference type="AlphaFoldDB" id="B0TB77"/>
<feature type="binding site" evidence="3">
    <location>
        <position position="9"/>
    </location>
    <ligand>
        <name>a divalent metal cation</name>
        <dbReference type="ChEBI" id="CHEBI:60240"/>
        <label>1</label>
    </ligand>
</feature>
<feature type="binding site" evidence="3">
    <location>
        <position position="153"/>
    </location>
    <ligand>
        <name>a divalent metal cation</name>
        <dbReference type="ChEBI" id="CHEBI:60240"/>
        <label>2</label>
    </ligand>
</feature>
<dbReference type="InterPro" id="IPR018228">
    <property type="entry name" value="DNase_TatD-rel_CS"/>
</dbReference>
<dbReference type="KEGG" id="hmo:HM1_0751"/>
<dbReference type="OrthoDB" id="9810005at2"/>
<gene>
    <name evidence="4" type="ORF">HM1_0751</name>
</gene>
<sequence>MRLFDTHAHMDDKSFRDDREAVLKQARAAGVERIVNVGYDIPSSERSVRLAEDYPFIYAAVGIHPHDAASVEEDTYEKLEQMAAHPKVVAIGEIGLDYYRDLSPRDRQRTVFVDQLALARRLDKPVIIHDREAHGDIMAILSKEGRGLSGVLHCFSGSREMAQFCLDLGFYISLAGPVTYTNARGLLDIARLVPRDRLLVETDAPYLSPHPLRGRRNHSGNVALVAQKVAELRGEDPEELSEQMLRNGCALFRIPFPS</sequence>
<dbReference type="Proteomes" id="UP000008550">
    <property type="component" value="Chromosome"/>
</dbReference>
<evidence type="ECO:0000256" key="1">
    <source>
        <dbReference type="ARBA" id="ARBA00022723"/>
    </source>
</evidence>
<keyword evidence="5" id="KW-1185">Reference proteome</keyword>
<dbReference type="EMBL" id="CP000930">
    <property type="protein sequence ID" value="ABZ83804.1"/>
    <property type="molecule type" value="Genomic_DNA"/>
</dbReference>
<dbReference type="GO" id="GO:0004536">
    <property type="term" value="F:DNA nuclease activity"/>
    <property type="evidence" value="ECO:0007669"/>
    <property type="project" value="InterPro"/>
</dbReference>
<dbReference type="RefSeq" id="WP_012282326.1">
    <property type="nucleotide sequence ID" value="NC_010337.2"/>
</dbReference>
<proteinExistence type="predicted"/>
<dbReference type="HOGENOM" id="CLU_031506_4_0_9"/>
<accession>B0TB77</accession>
<dbReference type="CDD" id="cd01310">
    <property type="entry name" value="TatD_DNAse"/>
    <property type="match status" value="1"/>
</dbReference>
<feature type="binding site" evidence="3">
    <location>
        <position position="7"/>
    </location>
    <ligand>
        <name>a divalent metal cation</name>
        <dbReference type="ChEBI" id="CHEBI:60240"/>
        <label>1</label>
    </ligand>
</feature>
<dbReference type="PANTHER" id="PTHR46124">
    <property type="entry name" value="D-AMINOACYL-TRNA DEACYLASE"/>
    <property type="match status" value="1"/>
</dbReference>
<reference evidence="4 5" key="1">
    <citation type="journal article" date="2008" name="J. Bacteriol.">
        <title>The genome of Heliobacterium modesticaldum, a phototrophic representative of the Firmicutes containing the simplest photosynthetic apparatus.</title>
        <authorList>
            <person name="Sattley W.M."/>
            <person name="Madigan M.T."/>
            <person name="Swingley W.D."/>
            <person name="Cheung P.C."/>
            <person name="Clocksin K.M."/>
            <person name="Conrad A.L."/>
            <person name="Dejesa L.C."/>
            <person name="Honchak B.M."/>
            <person name="Jung D.O."/>
            <person name="Karbach L.E."/>
            <person name="Kurdoglu A."/>
            <person name="Lahiri S."/>
            <person name="Mastrian S.D."/>
            <person name="Page L.E."/>
            <person name="Taylor H.L."/>
            <person name="Wang Z.T."/>
            <person name="Raymond J."/>
            <person name="Chen M."/>
            <person name="Blankenship R.E."/>
            <person name="Touchman J.W."/>
        </authorList>
    </citation>
    <scope>NUCLEOTIDE SEQUENCE [LARGE SCALE GENOMIC DNA]</scope>
    <source>
        <strain evidence="5">ATCC 51547 / Ice1</strain>
    </source>
</reference>
<dbReference type="InterPro" id="IPR015991">
    <property type="entry name" value="TatD/YcfH-like"/>
</dbReference>
<dbReference type="STRING" id="498761.HM1_0751"/>
<organism evidence="4 5">
    <name type="scientific">Heliobacterium modesticaldum (strain ATCC 51547 / Ice1)</name>
    <dbReference type="NCBI Taxonomy" id="498761"/>
    <lineage>
        <taxon>Bacteria</taxon>
        <taxon>Bacillati</taxon>
        <taxon>Bacillota</taxon>
        <taxon>Clostridia</taxon>
        <taxon>Eubacteriales</taxon>
        <taxon>Heliobacteriaceae</taxon>
        <taxon>Heliomicrobium</taxon>
    </lineage>
</organism>
<dbReference type="eggNOG" id="COG0084">
    <property type="taxonomic scope" value="Bacteria"/>
</dbReference>
<dbReference type="PANTHER" id="PTHR46124:SF2">
    <property type="entry name" value="D-AMINOACYL-TRNA DEACYLASE"/>
    <property type="match status" value="1"/>
</dbReference>
<keyword evidence="1 3" id="KW-0479">Metal-binding</keyword>
<evidence type="ECO:0000313" key="4">
    <source>
        <dbReference type="EMBL" id="ABZ83804.1"/>
    </source>
</evidence>
<name>B0TB77_HELMI</name>
<dbReference type="GO" id="GO:0046872">
    <property type="term" value="F:metal ion binding"/>
    <property type="evidence" value="ECO:0007669"/>
    <property type="project" value="UniProtKB-KW"/>
</dbReference>
<dbReference type="NCBIfam" id="TIGR00010">
    <property type="entry name" value="YchF/TatD family DNA exonuclease"/>
    <property type="match status" value="1"/>
</dbReference>
<evidence type="ECO:0000256" key="3">
    <source>
        <dbReference type="PIRSR" id="PIRSR005902-1"/>
    </source>
</evidence>
<keyword evidence="2 4" id="KW-0378">Hydrolase</keyword>
<protein>
    <submittedName>
        <fullName evidence="4">Hydrolase, tatd family</fullName>
    </submittedName>
</protein>
<feature type="binding site" evidence="3">
    <location>
        <position position="129"/>
    </location>
    <ligand>
        <name>a divalent metal cation</name>
        <dbReference type="ChEBI" id="CHEBI:60240"/>
        <label>2</label>
    </ligand>
</feature>
<dbReference type="GO" id="GO:0016788">
    <property type="term" value="F:hydrolase activity, acting on ester bonds"/>
    <property type="evidence" value="ECO:0007669"/>
    <property type="project" value="InterPro"/>
</dbReference>
<dbReference type="InterPro" id="IPR001130">
    <property type="entry name" value="TatD-like"/>
</dbReference>
<dbReference type="Pfam" id="PF01026">
    <property type="entry name" value="TatD_DNase"/>
    <property type="match status" value="1"/>
</dbReference>
<feature type="binding site" evidence="3">
    <location>
        <position position="93"/>
    </location>
    <ligand>
        <name>a divalent metal cation</name>
        <dbReference type="ChEBI" id="CHEBI:60240"/>
        <label>1</label>
    </ligand>
</feature>
<feature type="binding site" evidence="3">
    <location>
        <position position="203"/>
    </location>
    <ligand>
        <name>a divalent metal cation</name>
        <dbReference type="ChEBI" id="CHEBI:60240"/>
        <label>1</label>
    </ligand>
</feature>
<dbReference type="PIRSF" id="PIRSF005902">
    <property type="entry name" value="DNase_TatD"/>
    <property type="match status" value="1"/>
</dbReference>
<dbReference type="SUPFAM" id="SSF51556">
    <property type="entry name" value="Metallo-dependent hydrolases"/>
    <property type="match status" value="1"/>
</dbReference>
<evidence type="ECO:0000313" key="5">
    <source>
        <dbReference type="Proteomes" id="UP000008550"/>
    </source>
</evidence>
<dbReference type="InterPro" id="IPR032466">
    <property type="entry name" value="Metal_Hydrolase"/>
</dbReference>
<dbReference type="PROSITE" id="PS01137">
    <property type="entry name" value="TATD_1"/>
    <property type="match status" value="1"/>
</dbReference>
<dbReference type="Gene3D" id="3.20.20.140">
    <property type="entry name" value="Metal-dependent hydrolases"/>
    <property type="match status" value="1"/>
</dbReference>
<dbReference type="FunFam" id="3.20.20.140:FF:000005">
    <property type="entry name" value="TatD family hydrolase"/>
    <property type="match status" value="1"/>
</dbReference>
<dbReference type="GO" id="GO:0005829">
    <property type="term" value="C:cytosol"/>
    <property type="evidence" value="ECO:0007669"/>
    <property type="project" value="TreeGrafter"/>
</dbReference>
<evidence type="ECO:0000256" key="2">
    <source>
        <dbReference type="ARBA" id="ARBA00022801"/>
    </source>
</evidence>